<dbReference type="InterPro" id="IPR010490">
    <property type="entry name" value="COG6"/>
</dbReference>
<comment type="function">
    <text evidence="9">Required for normal Golgi function.</text>
</comment>
<feature type="domain" description="Conserved oligomeric complex COG6 N-terminal" evidence="11">
    <location>
        <begin position="36"/>
        <end position="147"/>
    </location>
</feature>
<evidence type="ECO:0000313" key="13">
    <source>
        <dbReference type="EMBL" id="KAJ7943998.1"/>
    </source>
</evidence>
<dbReference type="EMBL" id="JARAOO010000014">
    <property type="protein sequence ID" value="KAJ7943998.1"/>
    <property type="molecule type" value="Genomic_DNA"/>
</dbReference>
<evidence type="ECO:0000313" key="14">
    <source>
        <dbReference type="Proteomes" id="UP001163823"/>
    </source>
</evidence>
<dbReference type="PANTHER" id="PTHR21506">
    <property type="entry name" value="COMPONENT OF OLIGOMERIC GOLGI COMPLEX 6"/>
    <property type="match status" value="1"/>
</dbReference>
<evidence type="ECO:0000256" key="4">
    <source>
        <dbReference type="ARBA" id="ARBA00022448"/>
    </source>
</evidence>
<sequence>MGTTATGLAPGLSRKLKKVLESRIDTPDLLSSLNTLSSFYTENTHQARRNLRSTIEKRSLSINHEFLNASSAAQLALDQVEEEVNALAECCDKMAQALNSCSASTGDIINTTERLKQELEVTTQRQEIASCFLRDYQLSNDEINALRDEELNENFFKALSHVQEIHANCKVLLRTHHQRAGLELMDMMAVYQEGAYERLCRWVQAECRKLGDTDNPEVSELLRTAVRCLMERPVLFKYCAEEVANIRHNALFRRFISALTRGGPGGLPRPIEVHAHDPLRYVGDMLGWLHQALASERELVLMLLDPDAAVDTGPTAKKFSNSSENESGKRESDLTFVLDRIFEGVCRPFKVRVEQVLQSQPSLIVSYKLSHTLEFYSYTISDLLGRETALCNTLWILKEAAQKTFFDILKGRGEKLLRYPPLVAVDLSPPQAVREGVTVLLEIIEIHNSMMVSASGKKPAFDPVISALLDPIIQMCEQAAEAHKSKGAAHSSRRSRMSSDSSQISKSSVETILSNSSSASSSQISETPSKIFLINCLSAIQQPLFGHDVAADYVKNLGVMIDNHIRVLVDKEVDAILRRCGLLHKMQHFYNSVNKEVDNAAIGAPLAELEDTTTASLSESLKALFGLILGSESSLPEFEQMQVPKLRSEACVRVARSLAEAYELIYKAIMDPNNGYPDPKSLARHPPDQIRTILGI</sequence>
<dbReference type="GO" id="GO:0017119">
    <property type="term" value="C:Golgi transport complex"/>
    <property type="evidence" value="ECO:0007669"/>
    <property type="project" value="UniProtKB-UniRule"/>
</dbReference>
<evidence type="ECO:0000256" key="6">
    <source>
        <dbReference type="ARBA" id="ARBA00023034"/>
    </source>
</evidence>
<gene>
    <name evidence="13" type="ORF">O6P43_033468</name>
</gene>
<evidence type="ECO:0000259" key="12">
    <source>
        <dbReference type="Pfam" id="PF20653"/>
    </source>
</evidence>
<keyword evidence="6 9" id="KW-0333">Golgi apparatus</keyword>
<proteinExistence type="inferred from homology"/>
<organism evidence="13 14">
    <name type="scientific">Quillaja saponaria</name>
    <name type="common">Soap bark tree</name>
    <dbReference type="NCBI Taxonomy" id="32244"/>
    <lineage>
        <taxon>Eukaryota</taxon>
        <taxon>Viridiplantae</taxon>
        <taxon>Streptophyta</taxon>
        <taxon>Embryophyta</taxon>
        <taxon>Tracheophyta</taxon>
        <taxon>Spermatophyta</taxon>
        <taxon>Magnoliopsida</taxon>
        <taxon>eudicotyledons</taxon>
        <taxon>Gunneridae</taxon>
        <taxon>Pentapetalae</taxon>
        <taxon>rosids</taxon>
        <taxon>fabids</taxon>
        <taxon>Fabales</taxon>
        <taxon>Quillajaceae</taxon>
        <taxon>Quillaja</taxon>
    </lineage>
</organism>
<keyword evidence="7 9" id="KW-0472">Membrane</keyword>
<comment type="similarity">
    <text evidence="2 9">Belongs to the COG6 family.</text>
</comment>
<dbReference type="GO" id="GO:0000139">
    <property type="term" value="C:Golgi membrane"/>
    <property type="evidence" value="ECO:0007669"/>
    <property type="project" value="UniProtKB-SubCell"/>
</dbReference>
<evidence type="ECO:0000256" key="3">
    <source>
        <dbReference type="ARBA" id="ARBA00020973"/>
    </source>
</evidence>
<evidence type="ECO:0000256" key="9">
    <source>
        <dbReference type="RuleBase" id="RU365075"/>
    </source>
</evidence>
<keyword evidence="5 9" id="KW-0653">Protein transport</keyword>
<evidence type="ECO:0000259" key="11">
    <source>
        <dbReference type="Pfam" id="PF06419"/>
    </source>
</evidence>
<dbReference type="InterPro" id="IPR048369">
    <property type="entry name" value="COG6_C"/>
</dbReference>
<evidence type="ECO:0000256" key="8">
    <source>
        <dbReference type="ARBA" id="ARBA00031348"/>
    </source>
</evidence>
<evidence type="ECO:0000256" key="2">
    <source>
        <dbReference type="ARBA" id="ARBA00011023"/>
    </source>
</evidence>
<dbReference type="KEGG" id="qsa:O6P43_033468"/>
<evidence type="ECO:0000256" key="1">
    <source>
        <dbReference type="ARBA" id="ARBA00004395"/>
    </source>
</evidence>
<feature type="region of interest" description="Disordered" evidence="10">
    <location>
        <begin position="484"/>
        <end position="505"/>
    </location>
</feature>
<comment type="subunit">
    <text evidence="9">Component of the conserved oligomeric Golgi complex.</text>
</comment>
<keyword evidence="14" id="KW-1185">Reference proteome</keyword>
<evidence type="ECO:0000256" key="5">
    <source>
        <dbReference type="ARBA" id="ARBA00022927"/>
    </source>
</evidence>
<dbReference type="GO" id="GO:0015031">
    <property type="term" value="P:protein transport"/>
    <property type="evidence" value="ECO:0007669"/>
    <property type="project" value="UniProtKB-KW"/>
</dbReference>
<dbReference type="GO" id="GO:0006891">
    <property type="term" value="P:intra-Golgi vesicle-mediated transport"/>
    <property type="evidence" value="ECO:0007669"/>
    <property type="project" value="UniProtKB-UniRule"/>
</dbReference>
<protein>
    <recommendedName>
        <fullName evidence="3 9">Conserved oligomeric Golgi complex subunit 6</fullName>
        <shortName evidence="9">COG complex subunit 6</shortName>
    </recommendedName>
    <alternativeName>
        <fullName evidence="8 9">Component of oligomeric Golgi complex 6</fullName>
    </alternativeName>
</protein>
<dbReference type="Pfam" id="PF06419">
    <property type="entry name" value="COG6_N"/>
    <property type="match status" value="1"/>
</dbReference>
<dbReference type="AlphaFoldDB" id="A0AAD7KQ73"/>
<dbReference type="Proteomes" id="UP001163823">
    <property type="component" value="Chromosome 14"/>
</dbReference>
<evidence type="ECO:0000256" key="7">
    <source>
        <dbReference type="ARBA" id="ARBA00023136"/>
    </source>
</evidence>
<feature type="domain" description="Conserved Oligomeric Golgi complex subunit 6 C-terminal" evidence="12">
    <location>
        <begin position="178"/>
        <end position="694"/>
    </location>
</feature>
<dbReference type="Pfam" id="PF20653">
    <property type="entry name" value="COG6_C"/>
    <property type="match status" value="1"/>
</dbReference>
<dbReference type="InterPro" id="IPR048368">
    <property type="entry name" value="COG6_N"/>
</dbReference>
<comment type="subcellular location">
    <subcellularLocation>
        <location evidence="1 9">Golgi apparatus membrane</location>
        <topology evidence="1 9">Peripheral membrane protein</topology>
    </subcellularLocation>
</comment>
<dbReference type="PANTHER" id="PTHR21506:SF0">
    <property type="entry name" value="CONSERVED OLIGOMERIC GOLGI COMPLEX SUBUNIT 6"/>
    <property type="match status" value="1"/>
</dbReference>
<name>A0AAD7KQ73_QUISA</name>
<reference evidence="13" key="1">
    <citation type="journal article" date="2023" name="Science">
        <title>Elucidation of the pathway for biosynthesis of saponin adjuvants from the soapbark tree.</title>
        <authorList>
            <person name="Reed J."/>
            <person name="Orme A."/>
            <person name="El-Demerdash A."/>
            <person name="Owen C."/>
            <person name="Martin L.B.B."/>
            <person name="Misra R.C."/>
            <person name="Kikuchi S."/>
            <person name="Rejzek M."/>
            <person name="Martin A.C."/>
            <person name="Harkess A."/>
            <person name="Leebens-Mack J."/>
            <person name="Louveau T."/>
            <person name="Stephenson M.J."/>
            <person name="Osbourn A."/>
        </authorList>
    </citation>
    <scope>NUCLEOTIDE SEQUENCE</scope>
    <source>
        <strain evidence="13">S10</strain>
    </source>
</reference>
<feature type="compositionally biased region" description="Basic residues" evidence="10">
    <location>
        <begin position="485"/>
        <end position="496"/>
    </location>
</feature>
<accession>A0AAD7KQ73</accession>
<keyword evidence="4 9" id="KW-0813">Transport</keyword>
<dbReference type="SMART" id="SM01087">
    <property type="entry name" value="COG6"/>
    <property type="match status" value="1"/>
</dbReference>
<evidence type="ECO:0000256" key="10">
    <source>
        <dbReference type="SAM" id="MobiDB-lite"/>
    </source>
</evidence>
<comment type="caution">
    <text evidence="13">The sequence shown here is derived from an EMBL/GenBank/DDBJ whole genome shotgun (WGS) entry which is preliminary data.</text>
</comment>